<feature type="transmembrane region" description="Helical" evidence="8">
    <location>
        <begin position="122"/>
        <end position="143"/>
    </location>
</feature>
<evidence type="ECO:0000256" key="5">
    <source>
        <dbReference type="ARBA" id="ARBA00022692"/>
    </source>
</evidence>
<dbReference type="InterPro" id="IPR003352">
    <property type="entry name" value="PTS_EIIC"/>
</dbReference>
<keyword evidence="5 8" id="KW-0812">Transmembrane</keyword>
<keyword evidence="6 8" id="KW-1133">Transmembrane helix</keyword>
<keyword evidence="7 8" id="KW-0472">Membrane</keyword>
<feature type="transmembrane region" description="Helical" evidence="8">
    <location>
        <begin position="278"/>
        <end position="296"/>
    </location>
</feature>
<evidence type="ECO:0000256" key="4">
    <source>
        <dbReference type="ARBA" id="ARBA00022597"/>
    </source>
</evidence>
<reference evidence="10 11" key="1">
    <citation type="journal article" date="2015" name="Genome Announc.">
        <title>Expanding the biotechnology potential of lactobacilli through comparative genomics of 213 strains and associated genera.</title>
        <authorList>
            <person name="Sun Z."/>
            <person name="Harris H.M."/>
            <person name="McCann A."/>
            <person name="Guo C."/>
            <person name="Argimon S."/>
            <person name="Zhang W."/>
            <person name="Yang X."/>
            <person name="Jeffery I.B."/>
            <person name="Cooney J.C."/>
            <person name="Kagawa T.F."/>
            <person name="Liu W."/>
            <person name="Song Y."/>
            <person name="Salvetti E."/>
            <person name="Wrobel A."/>
            <person name="Rasinkangas P."/>
            <person name="Parkhill J."/>
            <person name="Rea M.C."/>
            <person name="O'Sullivan O."/>
            <person name="Ritari J."/>
            <person name="Douillard F.P."/>
            <person name="Paul Ross R."/>
            <person name="Yang R."/>
            <person name="Briner A.E."/>
            <person name="Felis G.E."/>
            <person name="de Vos W.M."/>
            <person name="Barrangou R."/>
            <person name="Klaenhammer T.R."/>
            <person name="Caufield P.W."/>
            <person name="Cui Y."/>
            <person name="Zhang H."/>
            <person name="O'Toole P.W."/>
        </authorList>
    </citation>
    <scope>NUCLEOTIDE SEQUENCE [LARGE SCALE GENOMIC DNA]</scope>
    <source>
        <strain evidence="10 11">JCM 15530</strain>
    </source>
</reference>
<evidence type="ECO:0000256" key="7">
    <source>
        <dbReference type="ARBA" id="ARBA00023136"/>
    </source>
</evidence>
<accession>A0A0R1HPW6</accession>
<feature type="transmembrane region" description="Helical" evidence="8">
    <location>
        <begin position="53"/>
        <end position="74"/>
    </location>
</feature>
<dbReference type="GO" id="GO:0009401">
    <property type="term" value="P:phosphoenolpyruvate-dependent sugar phosphotransferase system"/>
    <property type="evidence" value="ECO:0007669"/>
    <property type="project" value="InterPro"/>
</dbReference>
<dbReference type="STRING" id="1302272.FC96_GL002364"/>
<sequence>MVMMNTASESSTEKMSVMDYVYKISAGVSNAVLVMLGIGLLTQSIANFVHWPALYQVGSIAQWLLAPAFGAAVASQLKTNTLVLFSAMISATVGANAVYFTSTTMHAATATGNQMVEAAQSGIFTTGQPISAVAAGLIAALVGKYLTGKTPLDMMLVPLAATLIGSISGLGFASVTTPALNWLSAFIAQSMQVNPVIGSIAVSLAWSLFLMTPASSAALAVAVMLDPLSSGAALIGTTAQFVGFTVISWRQNNLGANIAQGVITPKVQFPNLLANPRLAIPSFIAAGVSAPIATLFFHFKVPYTLGGLGLNSLIAPINLASSNMSMFIAYLAMGILIPAVISLIVYRVLLGLHWVKENQLHLEIV</sequence>
<feature type="transmembrane region" description="Helical" evidence="8">
    <location>
        <begin position="155"/>
        <end position="176"/>
    </location>
</feature>
<gene>
    <name evidence="10" type="ORF">FC96_GL002364</name>
</gene>
<dbReference type="PATRIC" id="fig|1302272.5.peg.2415"/>
<feature type="transmembrane region" description="Helical" evidence="8">
    <location>
        <begin position="20"/>
        <end position="41"/>
    </location>
</feature>
<keyword evidence="4" id="KW-0762">Sugar transport</keyword>
<dbReference type="GO" id="GO:0005886">
    <property type="term" value="C:plasma membrane"/>
    <property type="evidence" value="ECO:0007669"/>
    <property type="project" value="UniProtKB-SubCell"/>
</dbReference>
<evidence type="ECO:0000256" key="6">
    <source>
        <dbReference type="ARBA" id="ARBA00022989"/>
    </source>
</evidence>
<feature type="transmembrane region" description="Helical" evidence="8">
    <location>
        <begin position="327"/>
        <end position="349"/>
    </location>
</feature>
<feature type="transmembrane region" description="Helical" evidence="8">
    <location>
        <begin position="81"/>
        <end position="102"/>
    </location>
</feature>
<evidence type="ECO:0000256" key="1">
    <source>
        <dbReference type="ARBA" id="ARBA00004651"/>
    </source>
</evidence>
<keyword evidence="3" id="KW-1003">Cell membrane</keyword>
<dbReference type="EMBL" id="AZCX01000007">
    <property type="protein sequence ID" value="KRK47641.1"/>
    <property type="molecule type" value="Genomic_DNA"/>
</dbReference>
<dbReference type="Pfam" id="PF13303">
    <property type="entry name" value="PTS_EIIC_2"/>
    <property type="match status" value="1"/>
</dbReference>
<feature type="transmembrane region" description="Helical" evidence="8">
    <location>
        <begin position="196"/>
        <end position="225"/>
    </location>
</feature>
<dbReference type="Proteomes" id="UP000050911">
    <property type="component" value="Unassembled WGS sequence"/>
</dbReference>
<dbReference type="GO" id="GO:0008982">
    <property type="term" value="F:protein-N(PI)-phosphohistidine-sugar phosphotransferase activity"/>
    <property type="evidence" value="ECO:0007669"/>
    <property type="project" value="InterPro"/>
</dbReference>
<evidence type="ECO:0000256" key="8">
    <source>
        <dbReference type="SAM" id="Phobius"/>
    </source>
</evidence>
<evidence type="ECO:0000256" key="2">
    <source>
        <dbReference type="ARBA" id="ARBA00022448"/>
    </source>
</evidence>
<evidence type="ECO:0000259" key="9">
    <source>
        <dbReference type="Pfam" id="PF13303"/>
    </source>
</evidence>
<keyword evidence="11" id="KW-1185">Reference proteome</keyword>
<protein>
    <submittedName>
        <fullName evidence="10">Toxin regulator</fullName>
    </submittedName>
</protein>
<keyword evidence="2" id="KW-0813">Transport</keyword>
<comment type="caution">
    <text evidence="10">The sequence shown here is derived from an EMBL/GenBank/DDBJ whole genome shotgun (WGS) entry which is preliminary data.</text>
</comment>
<comment type="subcellular location">
    <subcellularLocation>
        <location evidence="1">Cell membrane</location>
        <topology evidence="1">Multi-pass membrane protein</topology>
    </subcellularLocation>
</comment>
<evidence type="ECO:0000313" key="10">
    <source>
        <dbReference type="EMBL" id="KRK47641.1"/>
    </source>
</evidence>
<evidence type="ECO:0000256" key="3">
    <source>
        <dbReference type="ARBA" id="ARBA00022475"/>
    </source>
</evidence>
<evidence type="ECO:0000313" key="11">
    <source>
        <dbReference type="Proteomes" id="UP000050911"/>
    </source>
</evidence>
<proteinExistence type="predicted"/>
<dbReference type="AlphaFoldDB" id="A0A0R1HPW6"/>
<organism evidence="10 11">
    <name type="scientific">Secundilactobacillus kimchicus JCM 15530</name>
    <dbReference type="NCBI Taxonomy" id="1302272"/>
    <lineage>
        <taxon>Bacteria</taxon>
        <taxon>Bacillati</taxon>
        <taxon>Bacillota</taxon>
        <taxon>Bacilli</taxon>
        <taxon>Lactobacillales</taxon>
        <taxon>Lactobacillaceae</taxon>
        <taxon>Secundilactobacillus</taxon>
    </lineage>
</organism>
<feature type="domain" description="Phosphotransferase system EIIC" evidence="9">
    <location>
        <begin position="22"/>
        <end position="361"/>
    </location>
</feature>
<name>A0A0R1HPW6_9LACO</name>